<keyword evidence="1" id="KW-0378">Hydrolase</keyword>
<dbReference type="InterPro" id="IPR015797">
    <property type="entry name" value="NUDIX_hydrolase-like_dom_sf"/>
</dbReference>
<proteinExistence type="predicted"/>
<evidence type="ECO:0000313" key="4">
    <source>
        <dbReference type="Proteomes" id="UP001220610"/>
    </source>
</evidence>
<dbReference type="PROSITE" id="PS51462">
    <property type="entry name" value="NUDIX"/>
    <property type="match status" value="1"/>
</dbReference>
<dbReference type="SUPFAM" id="SSF55811">
    <property type="entry name" value="Nudix"/>
    <property type="match status" value="1"/>
</dbReference>
<gene>
    <name evidence="3" type="ORF">P0Y53_13830</name>
</gene>
<accession>A0AAJ5WKK6</accession>
<protein>
    <submittedName>
        <fullName evidence="3">NUDIX domain-containing protein</fullName>
    </submittedName>
</protein>
<evidence type="ECO:0000313" key="3">
    <source>
        <dbReference type="EMBL" id="WEK33566.1"/>
    </source>
</evidence>
<dbReference type="GO" id="GO:0016787">
    <property type="term" value="F:hydrolase activity"/>
    <property type="evidence" value="ECO:0007669"/>
    <property type="project" value="UniProtKB-KW"/>
</dbReference>
<name>A0AAJ5WKK6_9BACT</name>
<dbReference type="EMBL" id="CP119311">
    <property type="protein sequence ID" value="WEK33566.1"/>
    <property type="molecule type" value="Genomic_DNA"/>
</dbReference>
<reference evidence="3" key="1">
    <citation type="submission" date="2023-03" db="EMBL/GenBank/DDBJ databases">
        <title>Andean soil-derived lignocellulolytic bacterial consortium as a source of novel taxa and putative plastic-active enzymes.</title>
        <authorList>
            <person name="Diaz-Garcia L."/>
            <person name="Chuvochina M."/>
            <person name="Feuerriegel G."/>
            <person name="Bunk B."/>
            <person name="Sproer C."/>
            <person name="Streit W.R."/>
            <person name="Rodriguez L.M."/>
            <person name="Overmann J."/>
            <person name="Jimenez D.J."/>
        </authorList>
    </citation>
    <scope>NUCLEOTIDE SEQUENCE</scope>
    <source>
        <strain evidence="3">MAG 7</strain>
    </source>
</reference>
<dbReference type="InterPro" id="IPR020084">
    <property type="entry name" value="NUDIX_hydrolase_CS"/>
</dbReference>
<dbReference type="Pfam" id="PF00293">
    <property type="entry name" value="NUDIX"/>
    <property type="match status" value="1"/>
</dbReference>
<dbReference type="PROSITE" id="PS00893">
    <property type="entry name" value="NUDIX_BOX"/>
    <property type="match status" value="1"/>
</dbReference>
<organism evidence="3 4">
    <name type="scientific">Candidatus Pseudobacter hemicellulosilyticus</name>
    <dbReference type="NCBI Taxonomy" id="3121375"/>
    <lineage>
        <taxon>Bacteria</taxon>
        <taxon>Pseudomonadati</taxon>
        <taxon>Bacteroidota</taxon>
        <taxon>Chitinophagia</taxon>
        <taxon>Chitinophagales</taxon>
        <taxon>Chitinophagaceae</taxon>
        <taxon>Pseudobacter</taxon>
    </lineage>
</organism>
<dbReference type="Proteomes" id="UP001220610">
    <property type="component" value="Chromosome"/>
</dbReference>
<evidence type="ECO:0000259" key="2">
    <source>
        <dbReference type="PROSITE" id="PS51462"/>
    </source>
</evidence>
<dbReference type="AlphaFoldDB" id="A0AAJ5WKK6"/>
<dbReference type="Gene3D" id="3.90.79.10">
    <property type="entry name" value="Nucleoside Triphosphate Pyrophosphohydrolase"/>
    <property type="match status" value="1"/>
</dbReference>
<sequence>MINVRVYGILMNDNKDVLVADELIKGKFYTKFPGGGLEFGEGTRDCLKREFQEEMNLEVTIGEHLYTTDYYQPSAFNPAHQFLAIYYKVHPVEPVILPVRTLPFFNDVAELEDVFTRTGAIEAFRYIPFEQFSEESVSLPTDKILAKLLKAQ</sequence>
<feature type="domain" description="Nudix hydrolase" evidence="2">
    <location>
        <begin position="1"/>
        <end position="150"/>
    </location>
</feature>
<dbReference type="InterPro" id="IPR000086">
    <property type="entry name" value="NUDIX_hydrolase_dom"/>
</dbReference>
<evidence type="ECO:0000256" key="1">
    <source>
        <dbReference type="ARBA" id="ARBA00022801"/>
    </source>
</evidence>